<keyword evidence="1" id="KW-0255">Endonuclease</keyword>
<dbReference type="CDD" id="cd00085">
    <property type="entry name" value="HNHc"/>
    <property type="match status" value="1"/>
</dbReference>
<dbReference type="STRING" id="863239.GCA_000213935_01948"/>
<dbReference type="InterPro" id="IPR003615">
    <property type="entry name" value="HNH_nuc"/>
</dbReference>
<evidence type="ECO:0000313" key="2">
    <source>
        <dbReference type="Proteomes" id="UP000261739"/>
    </source>
</evidence>
<accession>A0A3D4T0C9</accession>
<protein>
    <submittedName>
        <fullName evidence="1">HNH endonuclease</fullName>
    </submittedName>
</protein>
<dbReference type="GO" id="GO:0004519">
    <property type="term" value="F:endonuclease activity"/>
    <property type="evidence" value="ECO:0007669"/>
    <property type="project" value="UniProtKB-KW"/>
</dbReference>
<organism evidence="1 2">
    <name type="scientific">Corynebacterium nuruki</name>
    <dbReference type="NCBI Taxonomy" id="1032851"/>
    <lineage>
        <taxon>Bacteria</taxon>
        <taxon>Bacillati</taxon>
        <taxon>Actinomycetota</taxon>
        <taxon>Actinomycetes</taxon>
        <taxon>Mycobacteriales</taxon>
        <taxon>Corynebacteriaceae</taxon>
        <taxon>Corynebacterium</taxon>
    </lineage>
</organism>
<comment type="caution">
    <text evidence="1">The sequence shown here is derived from an EMBL/GenBank/DDBJ whole genome shotgun (WGS) entry which is preliminary data.</text>
</comment>
<keyword evidence="1" id="KW-0540">Nuclease</keyword>
<sequence>ELVPGRGTTTIVAAVTLEQLAARSGSVVTDAGVRVSVADLVETCDARDLFLQVMDFHGRSLYLGRSRRLGSVDQYLALVGEEGAGSAPGAVTPPAFCQIHHITSWLAGGGTDLPNLTLVGPVAHAGVDDSRSDPRRWQTVPPPVGSPERVLWIPPEGVDPTRAPVITVHPASWMVPGQVLRRGSRVLVGLVGGAPPPTGDRPPRLTG</sequence>
<dbReference type="EMBL" id="DQID01000144">
    <property type="protein sequence ID" value="HCT14200.1"/>
    <property type="molecule type" value="Genomic_DNA"/>
</dbReference>
<dbReference type="Proteomes" id="UP000261739">
    <property type="component" value="Unassembled WGS sequence"/>
</dbReference>
<reference evidence="1 2" key="1">
    <citation type="journal article" date="2018" name="Nat. Biotechnol.">
        <title>A standardized bacterial taxonomy based on genome phylogeny substantially revises the tree of life.</title>
        <authorList>
            <person name="Parks D.H."/>
            <person name="Chuvochina M."/>
            <person name="Waite D.W."/>
            <person name="Rinke C."/>
            <person name="Skarshewski A."/>
            <person name="Chaumeil P.A."/>
            <person name="Hugenholtz P."/>
        </authorList>
    </citation>
    <scope>NUCLEOTIDE SEQUENCE [LARGE SCALE GENOMIC DNA]</scope>
    <source>
        <strain evidence="1">UBA11247</strain>
    </source>
</reference>
<feature type="non-terminal residue" evidence="1">
    <location>
        <position position="1"/>
    </location>
</feature>
<keyword evidence="1" id="KW-0378">Hydrolase</keyword>
<dbReference type="AlphaFoldDB" id="A0A3D4T0C9"/>
<evidence type="ECO:0000313" key="1">
    <source>
        <dbReference type="EMBL" id="HCT14200.1"/>
    </source>
</evidence>
<name>A0A3D4T0C9_9CORY</name>
<proteinExistence type="predicted"/>
<gene>
    <name evidence="1" type="ORF">DIW82_05220</name>
</gene>